<keyword evidence="3" id="KW-0520">NAD</keyword>
<protein>
    <submittedName>
        <fullName evidence="7">Benzaldehyde dehydrogenase</fullName>
    </submittedName>
</protein>
<dbReference type="PANTHER" id="PTHR42986">
    <property type="entry name" value="BENZALDEHYDE DEHYDROGENASE YFMT"/>
    <property type="match status" value="1"/>
</dbReference>
<reference evidence="7 8" key="1">
    <citation type="submission" date="2020-02" db="EMBL/GenBank/DDBJ databases">
        <authorList>
            <person name="Sun Q."/>
        </authorList>
    </citation>
    <scope>NUCLEOTIDE SEQUENCE [LARGE SCALE GENOMIC DNA]</scope>
    <source>
        <strain evidence="7 8">YIM 13062</strain>
    </source>
</reference>
<dbReference type="Gene3D" id="3.40.605.10">
    <property type="entry name" value="Aldehyde Dehydrogenase, Chain A, domain 1"/>
    <property type="match status" value="1"/>
</dbReference>
<evidence type="ECO:0000256" key="3">
    <source>
        <dbReference type="ARBA" id="ARBA00023027"/>
    </source>
</evidence>
<keyword evidence="2 5" id="KW-0560">Oxidoreductase</keyword>
<evidence type="ECO:0000256" key="2">
    <source>
        <dbReference type="ARBA" id="ARBA00023002"/>
    </source>
</evidence>
<gene>
    <name evidence="7" type="ORF">GTW58_00320</name>
</gene>
<evidence type="ECO:0000259" key="6">
    <source>
        <dbReference type="Pfam" id="PF00171"/>
    </source>
</evidence>
<dbReference type="InterPro" id="IPR016163">
    <property type="entry name" value="Ald_DH_C"/>
</dbReference>
<accession>A0A846TH15</accession>
<dbReference type="EMBL" id="JAAVUN010000001">
    <property type="protein sequence ID" value="NKE08418.1"/>
    <property type="molecule type" value="Genomic_DNA"/>
</dbReference>
<dbReference type="InterPro" id="IPR016162">
    <property type="entry name" value="Ald_DH_N"/>
</dbReference>
<dbReference type="CDD" id="cd07152">
    <property type="entry name" value="ALDH_BenzADH"/>
    <property type="match status" value="1"/>
</dbReference>
<dbReference type="InterPro" id="IPR029510">
    <property type="entry name" value="Ald_DH_CS_GLU"/>
</dbReference>
<organism evidence="7 8">
    <name type="scientific">Kocuria subflava</name>
    <dbReference type="NCBI Taxonomy" id="1736139"/>
    <lineage>
        <taxon>Bacteria</taxon>
        <taxon>Bacillati</taxon>
        <taxon>Actinomycetota</taxon>
        <taxon>Actinomycetes</taxon>
        <taxon>Micrococcales</taxon>
        <taxon>Micrococcaceae</taxon>
        <taxon>Kocuria</taxon>
    </lineage>
</organism>
<evidence type="ECO:0000256" key="4">
    <source>
        <dbReference type="PROSITE-ProRule" id="PRU10007"/>
    </source>
</evidence>
<evidence type="ECO:0000313" key="7">
    <source>
        <dbReference type="EMBL" id="NKE08418.1"/>
    </source>
</evidence>
<comment type="caution">
    <text evidence="7">The sequence shown here is derived from an EMBL/GenBank/DDBJ whole genome shotgun (WGS) entry which is preliminary data.</text>
</comment>
<dbReference type="InterPro" id="IPR015590">
    <property type="entry name" value="Aldehyde_DH_dom"/>
</dbReference>
<dbReference type="SUPFAM" id="SSF53720">
    <property type="entry name" value="ALDH-like"/>
    <property type="match status" value="1"/>
</dbReference>
<dbReference type="RefSeq" id="WP_119932514.1">
    <property type="nucleotide sequence ID" value="NZ_JAAVUN010000001.1"/>
</dbReference>
<dbReference type="AlphaFoldDB" id="A0A846TH15"/>
<dbReference type="InterPro" id="IPR016161">
    <property type="entry name" value="Ald_DH/histidinol_DH"/>
</dbReference>
<dbReference type="PANTHER" id="PTHR42986:SF1">
    <property type="entry name" value="BENZALDEHYDE DEHYDROGENASE YFMT"/>
    <property type="match status" value="1"/>
</dbReference>
<dbReference type="Pfam" id="PF00171">
    <property type="entry name" value="Aldedh"/>
    <property type="match status" value="1"/>
</dbReference>
<dbReference type="Proteomes" id="UP000521379">
    <property type="component" value="Unassembled WGS sequence"/>
</dbReference>
<dbReference type="GO" id="GO:0016620">
    <property type="term" value="F:oxidoreductase activity, acting on the aldehyde or oxo group of donors, NAD or NADP as acceptor"/>
    <property type="evidence" value="ECO:0007669"/>
    <property type="project" value="InterPro"/>
</dbReference>
<feature type="domain" description="Aldehyde dehydrogenase" evidence="6">
    <location>
        <begin position="19"/>
        <end position="474"/>
    </location>
</feature>
<comment type="similarity">
    <text evidence="1 5">Belongs to the aldehyde dehydrogenase family.</text>
</comment>
<name>A0A846TH15_9MICC</name>
<dbReference type="PROSITE" id="PS00687">
    <property type="entry name" value="ALDEHYDE_DEHYDR_GLU"/>
    <property type="match status" value="1"/>
</dbReference>
<evidence type="ECO:0000256" key="1">
    <source>
        <dbReference type="ARBA" id="ARBA00009986"/>
    </source>
</evidence>
<sequence length="485" mass="50784">MGLLDTPVFEHKVFTGQWSEGGGDPLTVRNPANDDVLTTIGTVTPDEVHRAAAEAAAAQVEWAQTPASERAAIMRRAGQILEDNAEEISDWIVRETGGIPPKAGLEIHNGAAECFEAAALPMHPQGQWLSSDSPHWSLSRRRPAGVVTVISPFNFPLILSIRSVAPALALGNAVLLKPDPRTTITGGFLIARAFEEAGLPVGVLQVLPGDGDVGAATVAADPVRIISFTGSTAAGRMVGAEGAKLLKRTHLELGGNNAVVVLPGADLDLAASAGAMGSFFHQGQICMTTGRHVVHQDVYDDYLTKLTERAENLVVGDPSAGPVHLGPIIDEKQLKNVDSTVQETVIAGGTVRPGATHDGLFYRPTVLSDLTAEMPAWKDEIFGPVAPVLSVGSVDEAVEMVNASEYGLSVSIIGPVGEAMKVADRVHSGKVHINEMTVADQAQAPFGGVGASGTGSRFGGAEANIEAFTETQWVTVSPEIAQYPF</sequence>
<keyword evidence="8" id="KW-1185">Reference proteome</keyword>
<feature type="active site" evidence="4">
    <location>
        <position position="252"/>
    </location>
</feature>
<proteinExistence type="inferred from homology"/>
<evidence type="ECO:0000256" key="5">
    <source>
        <dbReference type="RuleBase" id="RU003345"/>
    </source>
</evidence>
<evidence type="ECO:0000313" key="8">
    <source>
        <dbReference type="Proteomes" id="UP000521379"/>
    </source>
</evidence>
<dbReference type="Gene3D" id="3.40.309.10">
    <property type="entry name" value="Aldehyde Dehydrogenase, Chain A, domain 2"/>
    <property type="match status" value="1"/>
</dbReference>